<protein>
    <submittedName>
        <fullName evidence="1">Uncharacterized protein</fullName>
    </submittedName>
</protein>
<accession>A0A117MRP7</accession>
<evidence type="ECO:0000313" key="2">
    <source>
        <dbReference type="Proteomes" id="UP000053923"/>
    </source>
</evidence>
<organism evidence="1 2">
    <name type="scientific">Streptomyces regalis</name>
    <dbReference type="NCBI Taxonomy" id="68262"/>
    <lineage>
        <taxon>Bacteria</taxon>
        <taxon>Bacillati</taxon>
        <taxon>Actinomycetota</taxon>
        <taxon>Actinomycetes</taxon>
        <taxon>Kitasatosporales</taxon>
        <taxon>Streptomycetaceae</taxon>
        <taxon>Streptomyces</taxon>
    </lineage>
</organism>
<dbReference type="Proteomes" id="UP000053923">
    <property type="component" value="Unassembled WGS sequence"/>
</dbReference>
<gene>
    <name evidence="1" type="ORF">ADL12_23365</name>
</gene>
<name>A0A117MRP7_9ACTN</name>
<dbReference type="RefSeq" id="WP_062704768.1">
    <property type="nucleotide sequence ID" value="NZ_LLZG01000231.1"/>
</dbReference>
<reference evidence="2" key="1">
    <citation type="submission" date="2015-10" db="EMBL/GenBank/DDBJ databases">
        <authorList>
            <person name="Ju K.-S."/>
            <person name="Doroghazi J.R."/>
            <person name="Metcalf W.W."/>
        </authorList>
    </citation>
    <scope>NUCLEOTIDE SEQUENCE [LARGE SCALE GENOMIC DNA]</scope>
    <source>
        <strain evidence="2">NRRL 3151</strain>
    </source>
</reference>
<proteinExistence type="predicted"/>
<dbReference type="EMBL" id="LLZG01000231">
    <property type="protein sequence ID" value="KUL32140.1"/>
    <property type="molecule type" value="Genomic_DNA"/>
</dbReference>
<dbReference type="AlphaFoldDB" id="A0A117MRP7"/>
<evidence type="ECO:0000313" key="1">
    <source>
        <dbReference type="EMBL" id="KUL32140.1"/>
    </source>
</evidence>
<keyword evidence="2" id="KW-1185">Reference proteome</keyword>
<comment type="caution">
    <text evidence="1">The sequence shown here is derived from an EMBL/GenBank/DDBJ whole genome shotgun (WGS) entry which is preliminary data.</text>
</comment>
<sequence>MDQSRIYWPPSAIASRYATTVPDSAVHAFLDHGAADRVVLPDATCEALGKAIIDGWTCAIVTNGRIGMQEEKIRKTDWTASSTAG</sequence>